<dbReference type="AlphaFoldDB" id="A0A0D0DRJ7"/>
<dbReference type="InterPro" id="IPR002068">
    <property type="entry name" value="A-crystallin/Hsp20_dom"/>
</dbReference>
<keyword evidence="1" id="KW-0346">Stress response</keyword>
<comment type="similarity">
    <text evidence="2 3">Belongs to the small heat shock protein (HSP20) family.</text>
</comment>
<evidence type="ECO:0000256" key="2">
    <source>
        <dbReference type="PROSITE-ProRule" id="PRU00285"/>
    </source>
</evidence>
<evidence type="ECO:0000256" key="3">
    <source>
        <dbReference type="RuleBase" id="RU003616"/>
    </source>
</evidence>
<evidence type="ECO:0000313" key="6">
    <source>
        <dbReference type="Proteomes" id="UP000054538"/>
    </source>
</evidence>
<protein>
    <recommendedName>
        <fullName evidence="4">SHSP domain-containing protein</fullName>
    </recommendedName>
</protein>
<dbReference type="STRING" id="930991.A0A0D0DRJ7"/>
<dbReference type="PANTHER" id="PTHR11527">
    <property type="entry name" value="HEAT-SHOCK PROTEIN 20 FAMILY MEMBER"/>
    <property type="match status" value="1"/>
</dbReference>
<dbReference type="Gene3D" id="2.60.40.790">
    <property type="match status" value="1"/>
</dbReference>
<dbReference type="HOGENOM" id="CLU_046737_7_1_1"/>
<name>A0A0D0DRJ7_9AGAM</name>
<gene>
    <name evidence="5" type="ORF">PAXRUDRAFT_826776</name>
</gene>
<proteinExistence type="inferred from homology"/>
<keyword evidence="6" id="KW-1185">Reference proteome</keyword>
<accession>A0A0D0DRJ7</accession>
<dbReference type="InterPro" id="IPR031107">
    <property type="entry name" value="Small_HSP"/>
</dbReference>
<reference evidence="6" key="2">
    <citation type="submission" date="2015-01" db="EMBL/GenBank/DDBJ databases">
        <title>Evolutionary Origins and Diversification of the Mycorrhizal Mutualists.</title>
        <authorList>
            <consortium name="DOE Joint Genome Institute"/>
            <consortium name="Mycorrhizal Genomics Consortium"/>
            <person name="Kohler A."/>
            <person name="Kuo A."/>
            <person name="Nagy L.G."/>
            <person name="Floudas D."/>
            <person name="Copeland A."/>
            <person name="Barry K.W."/>
            <person name="Cichocki N."/>
            <person name="Veneault-Fourrey C."/>
            <person name="LaButti K."/>
            <person name="Lindquist E.A."/>
            <person name="Lipzen A."/>
            <person name="Lundell T."/>
            <person name="Morin E."/>
            <person name="Murat C."/>
            <person name="Riley R."/>
            <person name="Ohm R."/>
            <person name="Sun H."/>
            <person name="Tunlid A."/>
            <person name="Henrissat B."/>
            <person name="Grigoriev I.V."/>
            <person name="Hibbett D.S."/>
            <person name="Martin F."/>
        </authorList>
    </citation>
    <scope>NUCLEOTIDE SEQUENCE [LARGE SCALE GENOMIC DNA]</scope>
    <source>
        <strain evidence="6">Ve08.2h10</strain>
    </source>
</reference>
<dbReference type="PROSITE" id="PS01031">
    <property type="entry name" value="SHSP"/>
    <property type="match status" value="1"/>
</dbReference>
<dbReference type="CDD" id="cd06464">
    <property type="entry name" value="ACD_sHsps-like"/>
    <property type="match status" value="1"/>
</dbReference>
<sequence>MTTTSTALVSRKLSTQHNQEERFRALDRALARKYVFHLLREHRMAEERRIRQGTLVYTPRLELCDDTSSSRITATLELPGMKSEDVRVHLETSDTLLISGERHPTVPLDQEGTVRYPTKEIKYGRFERVLKVPKNTMMSTISAAMSDGLLSVSWPRVPPCATASATHDDSNDSTA</sequence>
<dbReference type="OrthoDB" id="1431247at2759"/>
<dbReference type="Pfam" id="PF00011">
    <property type="entry name" value="HSP20"/>
    <property type="match status" value="1"/>
</dbReference>
<evidence type="ECO:0000313" key="5">
    <source>
        <dbReference type="EMBL" id="KIK95683.1"/>
    </source>
</evidence>
<organism evidence="5 6">
    <name type="scientific">Paxillus rubicundulus Ve08.2h10</name>
    <dbReference type="NCBI Taxonomy" id="930991"/>
    <lineage>
        <taxon>Eukaryota</taxon>
        <taxon>Fungi</taxon>
        <taxon>Dikarya</taxon>
        <taxon>Basidiomycota</taxon>
        <taxon>Agaricomycotina</taxon>
        <taxon>Agaricomycetes</taxon>
        <taxon>Agaricomycetidae</taxon>
        <taxon>Boletales</taxon>
        <taxon>Paxilineae</taxon>
        <taxon>Paxillaceae</taxon>
        <taxon>Paxillus</taxon>
    </lineage>
</organism>
<dbReference type="InterPro" id="IPR008978">
    <property type="entry name" value="HSP20-like_chaperone"/>
</dbReference>
<feature type="domain" description="SHSP" evidence="4">
    <location>
        <begin position="52"/>
        <end position="171"/>
    </location>
</feature>
<evidence type="ECO:0000256" key="1">
    <source>
        <dbReference type="ARBA" id="ARBA00023016"/>
    </source>
</evidence>
<dbReference type="EMBL" id="KN825027">
    <property type="protein sequence ID" value="KIK95683.1"/>
    <property type="molecule type" value="Genomic_DNA"/>
</dbReference>
<dbReference type="InParanoid" id="A0A0D0DRJ7"/>
<dbReference type="SUPFAM" id="SSF49764">
    <property type="entry name" value="HSP20-like chaperones"/>
    <property type="match status" value="1"/>
</dbReference>
<evidence type="ECO:0000259" key="4">
    <source>
        <dbReference type="PROSITE" id="PS01031"/>
    </source>
</evidence>
<reference evidence="5 6" key="1">
    <citation type="submission" date="2014-04" db="EMBL/GenBank/DDBJ databases">
        <authorList>
            <consortium name="DOE Joint Genome Institute"/>
            <person name="Kuo A."/>
            <person name="Kohler A."/>
            <person name="Jargeat P."/>
            <person name="Nagy L.G."/>
            <person name="Floudas D."/>
            <person name="Copeland A."/>
            <person name="Barry K.W."/>
            <person name="Cichocki N."/>
            <person name="Veneault-Fourrey C."/>
            <person name="LaButti K."/>
            <person name="Lindquist E.A."/>
            <person name="Lipzen A."/>
            <person name="Lundell T."/>
            <person name="Morin E."/>
            <person name="Murat C."/>
            <person name="Sun H."/>
            <person name="Tunlid A."/>
            <person name="Henrissat B."/>
            <person name="Grigoriev I.V."/>
            <person name="Hibbett D.S."/>
            <person name="Martin F."/>
            <person name="Nordberg H.P."/>
            <person name="Cantor M.N."/>
            <person name="Hua S.X."/>
        </authorList>
    </citation>
    <scope>NUCLEOTIDE SEQUENCE [LARGE SCALE GENOMIC DNA]</scope>
    <source>
        <strain evidence="5 6">Ve08.2h10</strain>
    </source>
</reference>
<dbReference type="Proteomes" id="UP000054538">
    <property type="component" value="Unassembled WGS sequence"/>
</dbReference>